<dbReference type="RefSeq" id="WP_118925608.1">
    <property type="nucleotide sequence ID" value="NZ_QXGH01000016.1"/>
</dbReference>
<sequence length="72" mass="8132">MLKLLVVVLVFATVTYLVARALQERGTGERPSMPRPKSPKRPGPPPRPVAPDDDEDFLRDLDRKRLNPPDET</sequence>
<accession>A0A417Y209</accession>
<organism evidence="2 3">
    <name type="scientific">Nocardioides immobilis</name>
    <dbReference type="NCBI Taxonomy" id="2049295"/>
    <lineage>
        <taxon>Bacteria</taxon>
        <taxon>Bacillati</taxon>
        <taxon>Actinomycetota</taxon>
        <taxon>Actinomycetes</taxon>
        <taxon>Propionibacteriales</taxon>
        <taxon>Nocardioidaceae</taxon>
        <taxon>Nocardioides</taxon>
    </lineage>
</organism>
<gene>
    <name evidence="2" type="ORF">D0Z08_12630</name>
</gene>
<dbReference type="EMBL" id="QXGH01000016">
    <property type="protein sequence ID" value="RHW26611.1"/>
    <property type="molecule type" value="Genomic_DNA"/>
</dbReference>
<evidence type="ECO:0000256" key="1">
    <source>
        <dbReference type="SAM" id="MobiDB-lite"/>
    </source>
</evidence>
<proteinExistence type="predicted"/>
<reference evidence="2 3" key="1">
    <citation type="submission" date="2018-09" db="EMBL/GenBank/DDBJ databases">
        <title>Genome sequencing of Nocardioides immobilis CCTCC AB 2017083 for comparison to Nocardioides silvaticus.</title>
        <authorList>
            <person name="Li C."/>
            <person name="Wang G."/>
        </authorList>
    </citation>
    <scope>NUCLEOTIDE SEQUENCE [LARGE SCALE GENOMIC DNA]</scope>
    <source>
        <strain evidence="2 3">CCTCC AB 2017083</strain>
    </source>
</reference>
<comment type="caution">
    <text evidence="2">The sequence shown here is derived from an EMBL/GenBank/DDBJ whole genome shotgun (WGS) entry which is preliminary data.</text>
</comment>
<evidence type="ECO:0000313" key="2">
    <source>
        <dbReference type="EMBL" id="RHW26611.1"/>
    </source>
</evidence>
<feature type="compositionally biased region" description="Pro residues" evidence="1">
    <location>
        <begin position="33"/>
        <end position="49"/>
    </location>
</feature>
<dbReference type="AlphaFoldDB" id="A0A417Y209"/>
<name>A0A417Y209_9ACTN</name>
<protein>
    <submittedName>
        <fullName evidence="2">Uncharacterized protein</fullName>
    </submittedName>
</protein>
<evidence type="ECO:0000313" key="3">
    <source>
        <dbReference type="Proteomes" id="UP000283644"/>
    </source>
</evidence>
<keyword evidence="3" id="KW-1185">Reference proteome</keyword>
<feature type="compositionally biased region" description="Basic and acidic residues" evidence="1">
    <location>
        <begin position="58"/>
        <end position="72"/>
    </location>
</feature>
<feature type="region of interest" description="Disordered" evidence="1">
    <location>
        <begin position="22"/>
        <end position="72"/>
    </location>
</feature>
<dbReference type="Proteomes" id="UP000283644">
    <property type="component" value="Unassembled WGS sequence"/>
</dbReference>